<dbReference type="PANTHER" id="PTHR33175">
    <property type="entry name" value="DNA-BINDING PROTEIN HU"/>
    <property type="match status" value="1"/>
</dbReference>
<feature type="region of interest" description="Disordered" evidence="4">
    <location>
        <begin position="460"/>
        <end position="491"/>
    </location>
</feature>
<feature type="compositionally biased region" description="Basic and acidic residues" evidence="4">
    <location>
        <begin position="249"/>
        <end position="261"/>
    </location>
</feature>
<dbReference type="InterPro" id="IPR000119">
    <property type="entry name" value="Hist_DNA-bd"/>
</dbReference>
<dbReference type="GO" id="GO:0003677">
    <property type="term" value="F:DNA binding"/>
    <property type="evidence" value="ECO:0007669"/>
    <property type="project" value="UniProtKB-KW"/>
</dbReference>
<evidence type="ECO:0000313" key="7">
    <source>
        <dbReference type="Proteomes" id="UP000483362"/>
    </source>
</evidence>
<dbReference type="GO" id="GO:0030527">
    <property type="term" value="F:structural constituent of chromatin"/>
    <property type="evidence" value="ECO:0007669"/>
    <property type="project" value="InterPro"/>
</dbReference>
<dbReference type="GO" id="GO:0005829">
    <property type="term" value="C:cytosol"/>
    <property type="evidence" value="ECO:0007669"/>
    <property type="project" value="TreeGrafter"/>
</dbReference>
<feature type="compositionally biased region" description="Acidic residues" evidence="4">
    <location>
        <begin position="168"/>
        <end position="179"/>
    </location>
</feature>
<feature type="compositionally biased region" description="Low complexity" evidence="4">
    <location>
        <begin position="154"/>
        <end position="167"/>
    </location>
</feature>
<dbReference type="EMBL" id="VULT01000013">
    <property type="protein sequence ID" value="MSS17916.1"/>
    <property type="molecule type" value="Genomic_DNA"/>
</dbReference>
<comment type="caution">
    <text evidence="6">The sequence shown here is derived from an EMBL/GenBank/DDBJ whole genome shotgun (WGS) entry which is preliminary data.</text>
</comment>
<dbReference type="PANTHER" id="PTHR33175:SF2">
    <property type="entry name" value="INTEGRATION HOST FACTOR SUBUNIT ALPHA"/>
    <property type="match status" value="1"/>
</dbReference>
<comment type="similarity">
    <text evidence="1 3">Belongs to the bacterial histone-like protein family.</text>
</comment>
<dbReference type="AlphaFoldDB" id="A0A6L5XEV1"/>
<reference evidence="6 7" key="1">
    <citation type="submission" date="2019-08" db="EMBL/GenBank/DDBJ databases">
        <title>In-depth cultivation of the pig gut microbiome towards novel bacterial diversity and tailored functional studies.</title>
        <authorList>
            <person name="Wylensek D."/>
            <person name="Hitch T.C.A."/>
            <person name="Clavel T."/>
        </authorList>
    </citation>
    <scope>NUCLEOTIDE SEQUENCE [LARGE SCALE GENOMIC DNA]</scope>
    <source>
        <strain evidence="6 7">Oil-RF-744-WCA-WT-10</strain>
    </source>
</reference>
<dbReference type="SUPFAM" id="SSF47729">
    <property type="entry name" value="IHF-like DNA-binding proteins"/>
    <property type="match status" value="1"/>
</dbReference>
<dbReference type="Pfam" id="PF00216">
    <property type="entry name" value="Bac_DNA_binding"/>
    <property type="match status" value="1"/>
</dbReference>
<dbReference type="Proteomes" id="UP000483362">
    <property type="component" value="Unassembled WGS sequence"/>
</dbReference>
<feature type="compositionally biased region" description="Low complexity" evidence="4">
    <location>
        <begin position="195"/>
        <end position="207"/>
    </location>
</feature>
<evidence type="ECO:0000313" key="6">
    <source>
        <dbReference type="EMBL" id="MSS17916.1"/>
    </source>
</evidence>
<evidence type="ECO:0000256" key="3">
    <source>
        <dbReference type="RuleBase" id="RU003939"/>
    </source>
</evidence>
<keyword evidence="2" id="KW-0238">DNA-binding</keyword>
<evidence type="ECO:0008006" key="8">
    <source>
        <dbReference type="Google" id="ProtNLM"/>
    </source>
</evidence>
<protein>
    <recommendedName>
        <fullName evidence="8">Nucleoid DNA-binding protein</fullName>
    </recommendedName>
</protein>
<keyword evidence="5" id="KW-0472">Membrane</keyword>
<keyword evidence="5" id="KW-1133">Transmembrane helix</keyword>
<dbReference type="Gene3D" id="4.10.520.10">
    <property type="entry name" value="IHF-like DNA-binding proteins"/>
    <property type="match status" value="1"/>
</dbReference>
<evidence type="ECO:0000256" key="5">
    <source>
        <dbReference type="SAM" id="Phobius"/>
    </source>
</evidence>
<evidence type="ECO:0000256" key="2">
    <source>
        <dbReference type="ARBA" id="ARBA00023125"/>
    </source>
</evidence>
<organism evidence="6 7">
    <name type="scientific">Sodaliphilus pleomorphus</name>
    <dbReference type="NCBI Taxonomy" id="2606626"/>
    <lineage>
        <taxon>Bacteria</taxon>
        <taxon>Pseudomonadati</taxon>
        <taxon>Bacteroidota</taxon>
        <taxon>Bacteroidia</taxon>
        <taxon>Bacteroidales</taxon>
        <taxon>Muribaculaceae</taxon>
        <taxon>Sodaliphilus</taxon>
    </lineage>
</organism>
<feature type="region of interest" description="Disordered" evidence="4">
    <location>
        <begin position="117"/>
        <end position="279"/>
    </location>
</feature>
<name>A0A6L5XEV1_9BACT</name>
<feature type="compositionally biased region" description="Acidic residues" evidence="4">
    <location>
        <begin position="262"/>
        <end position="275"/>
    </location>
</feature>
<keyword evidence="5" id="KW-0812">Transmembrane</keyword>
<gene>
    <name evidence="6" type="ORF">FYJ29_09135</name>
</gene>
<evidence type="ECO:0000256" key="1">
    <source>
        <dbReference type="ARBA" id="ARBA00010529"/>
    </source>
</evidence>
<dbReference type="SMART" id="SM00411">
    <property type="entry name" value="BHL"/>
    <property type="match status" value="1"/>
</dbReference>
<dbReference type="RefSeq" id="WP_154328870.1">
    <property type="nucleotide sequence ID" value="NZ_CP045696.1"/>
</dbReference>
<evidence type="ECO:0000256" key="4">
    <source>
        <dbReference type="SAM" id="MobiDB-lite"/>
    </source>
</evidence>
<accession>A0A6L5XEV1</accession>
<proteinExistence type="inferred from homology"/>
<feature type="transmembrane region" description="Helical" evidence="5">
    <location>
        <begin position="294"/>
        <end position="316"/>
    </location>
</feature>
<feature type="compositionally biased region" description="Basic and acidic residues" evidence="4">
    <location>
        <begin position="231"/>
        <end position="241"/>
    </location>
</feature>
<keyword evidence="7" id="KW-1185">Reference proteome</keyword>
<feature type="compositionally biased region" description="Acidic residues" evidence="4">
    <location>
        <begin position="216"/>
        <end position="230"/>
    </location>
</feature>
<dbReference type="InterPro" id="IPR010992">
    <property type="entry name" value="IHF-like_DNA-bd_dom_sf"/>
</dbReference>
<feature type="compositionally biased region" description="Basic residues" evidence="4">
    <location>
        <begin position="479"/>
        <end position="491"/>
    </location>
</feature>
<sequence>MNNKITFPELVDMVAKKAGTSKRVAELFLKELFATVTQALAAGESVKVKGIGSFKVIQVNARRSVNVNTGEEIEIPGHRKLTFVADKAMAKAVNQPFAQFDTVVLNDDVTDEQLAAVDQEPIASSNTNDEDEAPLEQTPEAGSEKQAEADVEEAMAAVVKSSAVPADEATEDEPADEQIETPPAFVPTSSTVGLSAQESAASSEPQPTISQPVQQDDQDDQSECEEPMAGEDEHTVQHLETDGDGPVGDGEHSQEDDHAVETADDDTCDEQLADDNDGRIEAEKQKRRIMHRSLLEGFVVGVVTTIIVLLVSYRVYLMKCPKGERSAVGVTAVDAVKPAQPSARKIASSRVPQGRAERAATPVAKIEAAPARAQVQQTVYDTIKPSTTLNRMSSKHYGKGVFWVYIYEENKAVINDPNMIPMGTRLVIPPASKYGIDKNNPASVEAAKKKQSQIYNRMLKKGSAAGKRTVKAAVGSGSKNRHVAGKRHAKH</sequence>